<dbReference type="AlphaFoldDB" id="A0A0V1B8P8"/>
<proteinExistence type="predicted"/>
<organism evidence="2 3">
    <name type="scientific">Trichinella spiralis</name>
    <name type="common">Trichina worm</name>
    <dbReference type="NCBI Taxonomy" id="6334"/>
    <lineage>
        <taxon>Eukaryota</taxon>
        <taxon>Metazoa</taxon>
        <taxon>Ecdysozoa</taxon>
        <taxon>Nematoda</taxon>
        <taxon>Enoplea</taxon>
        <taxon>Dorylaimia</taxon>
        <taxon>Trichinellida</taxon>
        <taxon>Trichinellidae</taxon>
        <taxon>Trichinella</taxon>
    </lineage>
</organism>
<reference evidence="2 3" key="1">
    <citation type="submission" date="2015-01" db="EMBL/GenBank/DDBJ databases">
        <title>Evolution of Trichinella species and genotypes.</title>
        <authorList>
            <person name="Korhonen P.K."/>
            <person name="Edoardo P."/>
            <person name="Giuseppe L.R."/>
            <person name="Gasser R.B."/>
        </authorList>
    </citation>
    <scope>NUCLEOTIDE SEQUENCE [LARGE SCALE GENOMIC DNA]</scope>
    <source>
        <strain evidence="2">ISS3</strain>
    </source>
</reference>
<evidence type="ECO:0000313" key="3">
    <source>
        <dbReference type="Proteomes" id="UP000054776"/>
    </source>
</evidence>
<keyword evidence="3" id="KW-1185">Reference proteome</keyword>
<evidence type="ECO:0000256" key="1">
    <source>
        <dbReference type="SAM" id="Phobius"/>
    </source>
</evidence>
<dbReference type="InParanoid" id="A0A0V1B8P8"/>
<evidence type="ECO:0000313" key="2">
    <source>
        <dbReference type="EMBL" id="KRY33148.1"/>
    </source>
</evidence>
<comment type="caution">
    <text evidence="2">The sequence shown here is derived from an EMBL/GenBank/DDBJ whole genome shotgun (WGS) entry which is preliminary data.</text>
</comment>
<dbReference type="EMBL" id="JYDH01000086">
    <property type="protein sequence ID" value="KRY33148.1"/>
    <property type="molecule type" value="Genomic_DNA"/>
</dbReference>
<sequence length="136" mass="15764">MNCAPQYCIFSVIGKLQRNKLPPPPPTRQAGVYCISVWRRGFSSPRDVVIISVAGSVIRVHKHSAIVFNTEKWYFWLTIYLKGVNDIVYNFKEHYVTCIALFVVFDLFTSTLHSLTMFVSINYKIKIIKMHGTWNM</sequence>
<dbReference type="OrthoDB" id="10337823at2759"/>
<keyword evidence="1" id="KW-0472">Membrane</keyword>
<dbReference type="Proteomes" id="UP000054776">
    <property type="component" value="Unassembled WGS sequence"/>
</dbReference>
<keyword evidence="1" id="KW-1133">Transmembrane helix</keyword>
<name>A0A0V1B8P8_TRISP</name>
<keyword evidence="1" id="KW-0812">Transmembrane</keyword>
<accession>A0A0V1B8P8</accession>
<gene>
    <name evidence="2" type="ORF">T01_6503</name>
</gene>
<feature type="transmembrane region" description="Helical" evidence="1">
    <location>
        <begin position="99"/>
        <end position="121"/>
    </location>
</feature>
<protein>
    <submittedName>
        <fullName evidence="2">Uncharacterized protein</fullName>
    </submittedName>
</protein>